<proteinExistence type="predicted"/>
<evidence type="ECO:0000313" key="3">
    <source>
        <dbReference type="Proteomes" id="UP000272942"/>
    </source>
</evidence>
<dbReference type="Proteomes" id="UP000272942">
    <property type="component" value="Unassembled WGS sequence"/>
</dbReference>
<dbReference type="WBParaSite" id="ECPE_0000280701-mRNA-1">
    <property type="protein sequence ID" value="ECPE_0000280701-mRNA-1"/>
    <property type="gene ID" value="ECPE_0000280701"/>
</dbReference>
<reference evidence="2 3" key="2">
    <citation type="submission" date="2018-11" db="EMBL/GenBank/DDBJ databases">
        <authorList>
            <consortium name="Pathogen Informatics"/>
        </authorList>
    </citation>
    <scope>NUCLEOTIDE SEQUENCE [LARGE SCALE GENOMIC DNA]</scope>
    <source>
        <strain evidence="2 3">Egypt</strain>
    </source>
</reference>
<evidence type="ECO:0000313" key="4">
    <source>
        <dbReference type="WBParaSite" id="ECPE_0000280701-mRNA-1"/>
    </source>
</evidence>
<protein>
    <submittedName>
        <fullName evidence="4">Ig-like domain-containing protein</fullName>
    </submittedName>
</protein>
<dbReference type="AlphaFoldDB" id="A0A183A769"/>
<dbReference type="OrthoDB" id="6267450at2759"/>
<evidence type="ECO:0000313" key="2">
    <source>
        <dbReference type="EMBL" id="VDP67478.1"/>
    </source>
</evidence>
<feature type="transmembrane region" description="Helical" evidence="1">
    <location>
        <begin position="7"/>
        <end position="24"/>
    </location>
</feature>
<sequence length="190" mass="21666">MTMARKVAWKLPASVGATILYHGVVKNGFTVLPDIYTLIIDRKQLEEDTDISGIYECMVLAENQENVTETNWFFLRWGVDMFPLESMLLRDKPIIKYQRNIIGSIVAPILVLIGAALIKLFVYIKARRSKSRELDIADHAEGIHFRVYQVSGFYGPERNGHQTEKNYNCYPNGTLTLAERNGVSRSHSKD</sequence>
<feature type="transmembrane region" description="Helical" evidence="1">
    <location>
        <begin position="101"/>
        <end position="122"/>
    </location>
</feature>
<dbReference type="EMBL" id="UZAN01039866">
    <property type="protein sequence ID" value="VDP67478.1"/>
    <property type="molecule type" value="Genomic_DNA"/>
</dbReference>
<keyword evidence="3" id="KW-1185">Reference proteome</keyword>
<name>A0A183A769_9TREM</name>
<keyword evidence="1" id="KW-1133">Transmembrane helix</keyword>
<accession>A0A183A769</accession>
<evidence type="ECO:0000256" key="1">
    <source>
        <dbReference type="SAM" id="Phobius"/>
    </source>
</evidence>
<keyword evidence="1" id="KW-0472">Membrane</keyword>
<reference evidence="4" key="1">
    <citation type="submission" date="2016-06" db="UniProtKB">
        <authorList>
            <consortium name="WormBaseParasite"/>
        </authorList>
    </citation>
    <scope>IDENTIFICATION</scope>
</reference>
<organism evidence="4">
    <name type="scientific">Echinostoma caproni</name>
    <dbReference type="NCBI Taxonomy" id="27848"/>
    <lineage>
        <taxon>Eukaryota</taxon>
        <taxon>Metazoa</taxon>
        <taxon>Spiralia</taxon>
        <taxon>Lophotrochozoa</taxon>
        <taxon>Platyhelminthes</taxon>
        <taxon>Trematoda</taxon>
        <taxon>Digenea</taxon>
        <taxon>Plagiorchiida</taxon>
        <taxon>Echinostomata</taxon>
        <taxon>Echinostomatoidea</taxon>
        <taxon>Echinostomatidae</taxon>
        <taxon>Echinostoma</taxon>
    </lineage>
</organism>
<keyword evidence="1" id="KW-0812">Transmembrane</keyword>
<gene>
    <name evidence="2" type="ORF">ECPE_LOCUS2804</name>
</gene>